<dbReference type="STRING" id="1581680.BN1209_1430"/>
<proteinExistence type="predicted"/>
<dbReference type="Proteomes" id="UP000056322">
    <property type="component" value="Chromosome 1"/>
</dbReference>
<name>A0A0B7J114_9PROT</name>
<dbReference type="KEGG" id="mbac:BN1209_1430"/>
<dbReference type="HOGENOM" id="CLU_084466_0_0_4"/>
<evidence type="ECO:0000313" key="2">
    <source>
        <dbReference type="Proteomes" id="UP000056322"/>
    </source>
</evidence>
<organism evidence="1 2">
    <name type="scientific">Candidatus Methylopumilus turicensis</name>
    <dbReference type="NCBI Taxonomy" id="1581680"/>
    <lineage>
        <taxon>Bacteria</taxon>
        <taxon>Pseudomonadati</taxon>
        <taxon>Pseudomonadota</taxon>
        <taxon>Betaproteobacteria</taxon>
        <taxon>Nitrosomonadales</taxon>
        <taxon>Methylophilaceae</taxon>
        <taxon>Candidatus Methylopumilus</taxon>
    </lineage>
</organism>
<reference evidence="2" key="1">
    <citation type="submission" date="2014-12" db="EMBL/GenBank/DDBJ databases">
        <authorList>
            <person name="Salcher M.M."/>
        </authorList>
    </citation>
    <scope>NUCLEOTIDE SEQUENCE [LARGE SCALE GENOMIC DNA]</scope>
    <source>
        <strain evidence="2">MMS-10A-171</strain>
    </source>
</reference>
<dbReference type="AlphaFoldDB" id="A0A0B7J114"/>
<evidence type="ECO:0000313" key="1">
    <source>
        <dbReference type="EMBL" id="CEN56468.1"/>
    </source>
</evidence>
<dbReference type="RefSeq" id="WP_045751556.1">
    <property type="nucleotide sequence ID" value="NZ_LN794158.1"/>
</dbReference>
<protein>
    <recommendedName>
        <fullName evidence="3">Methyl-accepting chemotaxis protein</fullName>
    </recommendedName>
</protein>
<evidence type="ECO:0008006" key="3">
    <source>
        <dbReference type="Google" id="ProtNLM"/>
    </source>
</evidence>
<dbReference type="EMBL" id="LN794158">
    <property type="protein sequence ID" value="CEN56468.1"/>
    <property type="molecule type" value="Genomic_DNA"/>
</dbReference>
<keyword evidence="2" id="KW-1185">Reference proteome</keyword>
<gene>
    <name evidence="1" type="ORF">BN1209_1430</name>
</gene>
<dbReference type="OrthoDB" id="9805811at2"/>
<accession>A0A0B7J114</accession>
<dbReference type="Pfam" id="PF14335">
    <property type="entry name" value="DUF4391"/>
    <property type="match status" value="1"/>
</dbReference>
<dbReference type="InterPro" id="IPR025503">
    <property type="entry name" value="DUF4391"/>
</dbReference>
<sequence>MGYAIYQYPQKAYVNKPIPKTKFYENANIPKSIKDAFVSQIQQITWAYKLSPETINLTSTKSLLEIQVFNIQLKTSELDEKVLLSIDKAIFHPIIFQLYFDDKVQVKVAYKRINESDESKWLVEQYFSSEWISINQANEVKTNLPIALDLNGLYEQVLKELLTLKANDGEGIKEQTLRFGLIAQKQKEIEQLQRKIYKEKQFNRKVAMNGQLKKLELELQELIPETTEH</sequence>